<dbReference type="AlphaFoldDB" id="A0A8D8FE80"/>
<evidence type="ECO:0000256" key="1">
    <source>
        <dbReference type="SAM" id="SignalP"/>
    </source>
</evidence>
<proteinExistence type="predicted"/>
<feature type="chain" id="PRO_5034092633" evidence="1">
    <location>
        <begin position="23"/>
        <end position="300"/>
    </location>
</feature>
<name>A0A8D8FE80_CULPI</name>
<sequence>MFRAEMAYKICILVLSPLDVYARLGGYSTVNSFGILVNKLFGKPLQAWQPVLQLPPLVIRCIGIHWLTLPELDRSVLRFRFRCFVDAREKANLSSFLWMYGSEVANKVPVRVNACLDIFARPLRYSAVDSHFISQDVLFGELALGYTLTLLRMRLLWRFVVGCIGTWNLQLTFLPCKRFHRFVLHVRFIRNDAFNRFDIRFGSSSGIAEESRRSRFRRVCRSEMADHIVVTERPFLNVSARPLRYPAVHSVYLAGYVVHDELFQGYVLSLQRVFLGCIRTWTFRLVLLETERFHFHLICD</sequence>
<protein>
    <submittedName>
        <fullName evidence="2">(northern house mosquito) hypothetical protein</fullName>
    </submittedName>
</protein>
<evidence type="ECO:0000313" key="2">
    <source>
        <dbReference type="EMBL" id="CAG6469407.1"/>
    </source>
</evidence>
<dbReference type="EMBL" id="HBUE01062918">
    <property type="protein sequence ID" value="CAG6469407.1"/>
    <property type="molecule type" value="Transcribed_RNA"/>
</dbReference>
<organism evidence="2">
    <name type="scientific">Culex pipiens</name>
    <name type="common">House mosquito</name>
    <dbReference type="NCBI Taxonomy" id="7175"/>
    <lineage>
        <taxon>Eukaryota</taxon>
        <taxon>Metazoa</taxon>
        <taxon>Ecdysozoa</taxon>
        <taxon>Arthropoda</taxon>
        <taxon>Hexapoda</taxon>
        <taxon>Insecta</taxon>
        <taxon>Pterygota</taxon>
        <taxon>Neoptera</taxon>
        <taxon>Endopterygota</taxon>
        <taxon>Diptera</taxon>
        <taxon>Nematocera</taxon>
        <taxon>Culicoidea</taxon>
        <taxon>Culicidae</taxon>
        <taxon>Culicinae</taxon>
        <taxon>Culicini</taxon>
        <taxon>Culex</taxon>
        <taxon>Culex</taxon>
    </lineage>
</organism>
<keyword evidence="1" id="KW-0732">Signal</keyword>
<feature type="signal peptide" evidence="1">
    <location>
        <begin position="1"/>
        <end position="22"/>
    </location>
</feature>
<reference evidence="2" key="1">
    <citation type="submission" date="2021-05" db="EMBL/GenBank/DDBJ databases">
        <authorList>
            <person name="Alioto T."/>
            <person name="Alioto T."/>
            <person name="Gomez Garrido J."/>
        </authorList>
    </citation>
    <scope>NUCLEOTIDE SEQUENCE</scope>
</reference>
<accession>A0A8D8FE80</accession>